<name>A0A9Q9Z131_CYPCA</name>
<keyword evidence="1" id="KW-0812">Transmembrane</keyword>
<dbReference type="InterPro" id="IPR003599">
    <property type="entry name" value="Ig_sub"/>
</dbReference>
<evidence type="ECO:0000256" key="1">
    <source>
        <dbReference type="SAM" id="Phobius"/>
    </source>
</evidence>
<dbReference type="InterPro" id="IPR050958">
    <property type="entry name" value="Cell_Adh-Cytoskel_Orgn"/>
</dbReference>
<dbReference type="SMART" id="SM00409">
    <property type="entry name" value="IG"/>
    <property type="match status" value="2"/>
</dbReference>
<dbReference type="PROSITE" id="PS50835">
    <property type="entry name" value="IG_LIKE"/>
    <property type="match status" value="2"/>
</dbReference>
<dbReference type="SMART" id="SM00408">
    <property type="entry name" value="IGc2"/>
    <property type="match status" value="2"/>
</dbReference>
<dbReference type="PANTHER" id="PTHR45080">
    <property type="entry name" value="CONTACTIN 5"/>
    <property type="match status" value="1"/>
</dbReference>
<evidence type="ECO:0000313" key="3">
    <source>
        <dbReference type="RefSeq" id="XP_042630093.1"/>
    </source>
</evidence>
<accession>A0A9Q9Z131</accession>
<dbReference type="InterPro" id="IPR007110">
    <property type="entry name" value="Ig-like_dom"/>
</dbReference>
<proteinExistence type="predicted"/>
<dbReference type="Proteomes" id="UP001155660">
    <property type="component" value="Chromosome A17"/>
</dbReference>
<gene>
    <name evidence="3" type="primary">LOC122148169</name>
</gene>
<sequence>MLTTHALPLSAMSVASPTRVCYSGSPTKPPPQLLSCLWKTPIVANPGQTVILVCIISGGEPTPTLTWVRNTEELPKKSILKSDTLTIPAISTEDAGVYSCVASNNVGNPAKKSTNIVVRALKKGRFWITPDPYHNDDNIQIGREVKISCQVEATPPEELMFSWLKNGRPLRSSERMVITQTDPDVAPGITNLDIIDLKFTDFGTYTCVASLKNGGIPEISIDVNISSTTVMLNQPADARSLSHQAPCSCNRKYIQHCSPLFFFFVLYSLPSLHINLSFPLTLCRRENRFVFYLQWRKNVFFSHCTVFICLCHHLSYPTSHMCMIGFIMTVRFLY</sequence>
<keyword evidence="1" id="KW-0472">Membrane</keyword>
<dbReference type="Pfam" id="PF07679">
    <property type="entry name" value="I-set"/>
    <property type="match status" value="1"/>
</dbReference>
<feature type="domain" description="Ig-like" evidence="2">
    <location>
        <begin position="31"/>
        <end position="117"/>
    </location>
</feature>
<dbReference type="InterPro" id="IPR013098">
    <property type="entry name" value="Ig_I-set"/>
</dbReference>
<dbReference type="GO" id="GO:0043025">
    <property type="term" value="C:neuronal cell body"/>
    <property type="evidence" value="ECO:0007669"/>
    <property type="project" value="TreeGrafter"/>
</dbReference>
<feature type="transmembrane region" description="Helical" evidence="1">
    <location>
        <begin position="260"/>
        <end position="278"/>
    </location>
</feature>
<dbReference type="GO" id="GO:0008046">
    <property type="term" value="F:axon guidance receptor activity"/>
    <property type="evidence" value="ECO:0007669"/>
    <property type="project" value="TreeGrafter"/>
</dbReference>
<protein>
    <submittedName>
        <fullName evidence="3">MAM domain-containing glycosylphosphatidylinositol anchor protein 2-like isoform X2</fullName>
    </submittedName>
</protein>
<dbReference type="AlphaFoldDB" id="A0A9Q9Z131"/>
<reference evidence="3" key="1">
    <citation type="submission" date="2025-08" db="UniProtKB">
        <authorList>
            <consortium name="RefSeq"/>
        </authorList>
    </citation>
    <scope>IDENTIFICATION</scope>
    <source>
        <tissue evidence="3">Muscle</tissue>
    </source>
</reference>
<dbReference type="GO" id="GO:0005886">
    <property type="term" value="C:plasma membrane"/>
    <property type="evidence" value="ECO:0007669"/>
    <property type="project" value="TreeGrafter"/>
</dbReference>
<feature type="domain" description="Ig-like" evidence="2">
    <location>
        <begin position="130"/>
        <end position="226"/>
    </location>
</feature>
<dbReference type="Pfam" id="PF13927">
    <property type="entry name" value="Ig_3"/>
    <property type="match status" value="1"/>
</dbReference>
<dbReference type="FunFam" id="2.60.40.10:FF:000262">
    <property type="entry name" value="MAM domain containing glycosylphosphatidylinositol anchor 1"/>
    <property type="match status" value="1"/>
</dbReference>
<dbReference type="InterPro" id="IPR003598">
    <property type="entry name" value="Ig_sub2"/>
</dbReference>
<organism evidence="3">
    <name type="scientific">Cyprinus carpio</name>
    <name type="common">Common carp</name>
    <dbReference type="NCBI Taxonomy" id="7962"/>
    <lineage>
        <taxon>Eukaryota</taxon>
        <taxon>Metazoa</taxon>
        <taxon>Chordata</taxon>
        <taxon>Craniata</taxon>
        <taxon>Vertebrata</taxon>
        <taxon>Euteleostomi</taxon>
        <taxon>Actinopterygii</taxon>
        <taxon>Neopterygii</taxon>
        <taxon>Teleostei</taxon>
        <taxon>Ostariophysi</taxon>
        <taxon>Cypriniformes</taxon>
        <taxon>Cyprinidae</taxon>
        <taxon>Cyprininae</taxon>
        <taxon>Cyprinus</taxon>
    </lineage>
</organism>
<feature type="transmembrane region" description="Helical" evidence="1">
    <location>
        <begin position="299"/>
        <end position="316"/>
    </location>
</feature>
<dbReference type="GO" id="GO:0007156">
    <property type="term" value="P:homophilic cell adhesion via plasma membrane adhesion molecules"/>
    <property type="evidence" value="ECO:0007669"/>
    <property type="project" value="TreeGrafter"/>
</dbReference>
<dbReference type="RefSeq" id="XP_042630093.1">
    <property type="nucleotide sequence ID" value="XM_042774159.1"/>
</dbReference>
<dbReference type="GO" id="GO:0050808">
    <property type="term" value="P:synapse organization"/>
    <property type="evidence" value="ECO:0007669"/>
    <property type="project" value="TreeGrafter"/>
</dbReference>
<dbReference type="CDD" id="cd00096">
    <property type="entry name" value="Ig"/>
    <property type="match status" value="1"/>
</dbReference>
<dbReference type="FunFam" id="2.60.40.10:FF:000243">
    <property type="entry name" value="MAM domain-containing glycosylphosphatidylinositol anchor protein 1"/>
    <property type="match status" value="1"/>
</dbReference>
<evidence type="ECO:0000259" key="2">
    <source>
        <dbReference type="PROSITE" id="PS50835"/>
    </source>
</evidence>
<dbReference type="GeneID" id="122148169"/>
<dbReference type="GO" id="GO:0030424">
    <property type="term" value="C:axon"/>
    <property type="evidence" value="ECO:0007669"/>
    <property type="project" value="TreeGrafter"/>
</dbReference>
<dbReference type="PANTHER" id="PTHR45080:SF35">
    <property type="entry name" value="MAM DOMAIN-CONTAINING GLYCOSYLPHOSPHATIDYLINOSITOL ANCHOR 2"/>
    <property type="match status" value="1"/>
</dbReference>
<keyword evidence="1" id="KW-1133">Transmembrane helix</keyword>